<dbReference type="GO" id="GO:0003689">
    <property type="term" value="F:DNA clamp loader activity"/>
    <property type="evidence" value="ECO:0007669"/>
    <property type="project" value="TreeGrafter"/>
</dbReference>
<dbReference type="EMBL" id="MN739664">
    <property type="protein sequence ID" value="QHT19184.1"/>
    <property type="molecule type" value="Genomic_DNA"/>
</dbReference>
<sequence>MDTERIDPNSPKSIKDIVGNSDIWSDIARKIDSKACPHTIICGPSGTGKSSFIKAAIMEKGYMYMMHNCIADSGLRDVRDAIRSFARGGVDGRGHHRWVILEHADSLTADTQAFLRRLLETASGSTRFIFEVRESGAISEPILSRCSLCNIEAPSYIEIRYEVLRRTNHEIPIDQAERIAQESCGNVRIAINQALAIWRTSVENIGCGLATIEEQWARRPAPSTGSEYGIWACNTIRILRKQGADPRAMMRMKMGTDTQALRILSQWNRPGGASGRALWLAAMCGEST</sequence>
<dbReference type="GO" id="GO:0005524">
    <property type="term" value="F:ATP binding"/>
    <property type="evidence" value="ECO:0007669"/>
    <property type="project" value="UniProtKB-KW"/>
</dbReference>
<evidence type="ECO:0000256" key="3">
    <source>
        <dbReference type="ARBA" id="ARBA00022840"/>
    </source>
</evidence>
<evidence type="ECO:0000313" key="4">
    <source>
        <dbReference type="EMBL" id="QHT19184.1"/>
    </source>
</evidence>
<keyword evidence="3" id="KW-0067">ATP-binding</keyword>
<name>A0A6C0DRT2_9ZZZZ</name>
<dbReference type="InterPro" id="IPR050238">
    <property type="entry name" value="DNA_Rep/Repair_Clamp_Loader"/>
</dbReference>
<reference evidence="4" key="1">
    <citation type="journal article" date="2020" name="Nature">
        <title>Giant virus diversity and host interactions through global metagenomics.</title>
        <authorList>
            <person name="Schulz F."/>
            <person name="Roux S."/>
            <person name="Paez-Espino D."/>
            <person name="Jungbluth S."/>
            <person name="Walsh D.A."/>
            <person name="Denef V.J."/>
            <person name="McMahon K.D."/>
            <person name="Konstantinidis K.T."/>
            <person name="Eloe-Fadrosh E.A."/>
            <person name="Kyrpides N.C."/>
            <person name="Woyke T."/>
        </authorList>
    </citation>
    <scope>NUCLEOTIDE SEQUENCE</scope>
    <source>
        <strain evidence="4">GVMAG-M-3300023174-57</strain>
    </source>
</reference>
<dbReference type="Gene3D" id="3.40.50.300">
    <property type="entry name" value="P-loop containing nucleotide triphosphate hydrolases"/>
    <property type="match status" value="1"/>
</dbReference>
<dbReference type="InterPro" id="IPR027417">
    <property type="entry name" value="P-loop_NTPase"/>
</dbReference>
<protein>
    <recommendedName>
        <fullName evidence="5">ATPase AAA-type core domain-containing protein</fullName>
    </recommendedName>
</protein>
<organism evidence="4">
    <name type="scientific">viral metagenome</name>
    <dbReference type="NCBI Taxonomy" id="1070528"/>
    <lineage>
        <taxon>unclassified sequences</taxon>
        <taxon>metagenomes</taxon>
        <taxon>organismal metagenomes</taxon>
    </lineage>
</organism>
<dbReference type="GO" id="GO:0006281">
    <property type="term" value="P:DNA repair"/>
    <property type="evidence" value="ECO:0007669"/>
    <property type="project" value="TreeGrafter"/>
</dbReference>
<dbReference type="CDD" id="cd00009">
    <property type="entry name" value="AAA"/>
    <property type="match status" value="1"/>
</dbReference>
<keyword evidence="2" id="KW-0547">Nucleotide-binding</keyword>
<dbReference type="GO" id="GO:0006261">
    <property type="term" value="P:DNA-templated DNA replication"/>
    <property type="evidence" value="ECO:0007669"/>
    <property type="project" value="TreeGrafter"/>
</dbReference>
<proteinExistence type="predicted"/>
<dbReference type="PANTHER" id="PTHR11669:SF20">
    <property type="entry name" value="REPLICATION FACTOR C SUBUNIT 4"/>
    <property type="match status" value="1"/>
</dbReference>
<evidence type="ECO:0000256" key="2">
    <source>
        <dbReference type="ARBA" id="ARBA00022741"/>
    </source>
</evidence>
<dbReference type="AlphaFoldDB" id="A0A6C0DRT2"/>
<keyword evidence="1" id="KW-0235">DNA replication</keyword>
<evidence type="ECO:0008006" key="5">
    <source>
        <dbReference type="Google" id="ProtNLM"/>
    </source>
</evidence>
<dbReference type="SUPFAM" id="SSF52540">
    <property type="entry name" value="P-loop containing nucleoside triphosphate hydrolases"/>
    <property type="match status" value="1"/>
</dbReference>
<evidence type="ECO:0000256" key="1">
    <source>
        <dbReference type="ARBA" id="ARBA00022705"/>
    </source>
</evidence>
<dbReference type="GO" id="GO:0005663">
    <property type="term" value="C:DNA replication factor C complex"/>
    <property type="evidence" value="ECO:0007669"/>
    <property type="project" value="TreeGrafter"/>
</dbReference>
<dbReference type="PANTHER" id="PTHR11669">
    <property type="entry name" value="REPLICATION FACTOR C / DNA POLYMERASE III GAMMA-TAU SUBUNIT"/>
    <property type="match status" value="1"/>
</dbReference>
<accession>A0A6C0DRT2</accession>